<sequence>MMAIKVDGNVHVMS</sequence>
<reference evidence="1" key="1">
    <citation type="submission" date="2014-05" db="EMBL/GenBank/DDBJ databases">
        <authorList>
            <person name="Chronopoulou M."/>
        </authorList>
    </citation>
    <scope>NUCLEOTIDE SEQUENCE</scope>
    <source>
        <tissue evidence="1">Whole organism</tissue>
    </source>
</reference>
<organism evidence="1">
    <name type="scientific">Lepeophtheirus salmonis</name>
    <name type="common">Salmon louse</name>
    <name type="synonym">Caligus salmonis</name>
    <dbReference type="NCBI Taxonomy" id="72036"/>
    <lineage>
        <taxon>Eukaryota</taxon>
        <taxon>Metazoa</taxon>
        <taxon>Ecdysozoa</taxon>
        <taxon>Arthropoda</taxon>
        <taxon>Crustacea</taxon>
        <taxon>Multicrustacea</taxon>
        <taxon>Hexanauplia</taxon>
        <taxon>Copepoda</taxon>
        <taxon>Siphonostomatoida</taxon>
        <taxon>Caligidae</taxon>
        <taxon>Lepeophtheirus</taxon>
    </lineage>
</organism>
<accession>A0A0K2TV74</accession>
<protein>
    <submittedName>
        <fullName evidence="1">Uncharacterized protein</fullName>
    </submittedName>
</protein>
<dbReference type="EMBL" id="HACA01012513">
    <property type="protein sequence ID" value="CDW29874.1"/>
    <property type="molecule type" value="Transcribed_RNA"/>
</dbReference>
<name>A0A0K2TV74_LEPSM</name>
<proteinExistence type="predicted"/>
<evidence type="ECO:0000313" key="1">
    <source>
        <dbReference type="EMBL" id="CDW29874.1"/>
    </source>
</evidence>